<dbReference type="OrthoDB" id="9789813at2"/>
<keyword evidence="11" id="KW-1185">Reference proteome</keyword>
<reference evidence="11" key="1">
    <citation type="journal article" date="2019" name="Microbiology">
        <title>Complete Genome Sequence of an Uncultured Bacterium of the Candidate Phylum Bipolaricaulota.</title>
        <authorList>
            <person name="Kadnikov V.V."/>
            <person name="Mardanov A.V."/>
            <person name="Beletsky A.V."/>
            <person name="Frank Y.A."/>
            <person name="Karnachuk O.V."/>
            <person name="Ravin N.V."/>
        </authorList>
    </citation>
    <scope>NUCLEOTIDE SEQUENCE [LARGE SCALE GENOMIC DNA]</scope>
</reference>
<dbReference type="Proteomes" id="UP000426444">
    <property type="component" value="Chromosome"/>
</dbReference>
<comment type="catalytic activity">
    <reaction evidence="1">
        <text>a 4-O-methyl-thymidine in DNA + L-cysteinyl-[protein] = a thymidine in DNA + S-methyl-L-cysteinyl-[protein]</text>
        <dbReference type="Rhea" id="RHEA:53428"/>
        <dbReference type="Rhea" id="RHEA-COMP:10131"/>
        <dbReference type="Rhea" id="RHEA-COMP:10132"/>
        <dbReference type="Rhea" id="RHEA-COMP:13555"/>
        <dbReference type="Rhea" id="RHEA-COMP:13556"/>
        <dbReference type="ChEBI" id="CHEBI:29950"/>
        <dbReference type="ChEBI" id="CHEBI:82612"/>
        <dbReference type="ChEBI" id="CHEBI:137386"/>
        <dbReference type="ChEBI" id="CHEBI:137387"/>
        <dbReference type="EC" id="2.1.1.63"/>
    </reaction>
</comment>
<proteinExistence type="inferred from homology"/>
<comment type="catalytic activity">
    <reaction evidence="8">
        <text>a 6-O-methyl-2'-deoxyguanosine in DNA + L-cysteinyl-[protein] = S-methyl-L-cysteinyl-[protein] + a 2'-deoxyguanosine in DNA</text>
        <dbReference type="Rhea" id="RHEA:24000"/>
        <dbReference type="Rhea" id="RHEA-COMP:10131"/>
        <dbReference type="Rhea" id="RHEA-COMP:10132"/>
        <dbReference type="Rhea" id="RHEA-COMP:11367"/>
        <dbReference type="Rhea" id="RHEA-COMP:11368"/>
        <dbReference type="ChEBI" id="CHEBI:29950"/>
        <dbReference type="ChEBI" id="CHEBI:82612"/>
        <dbReference type="ChEBI" id="CHEBI:85445"/>
        <dbReference type="ChEBI" id="CHEBI:85448"/>
        <dbReference type="EC" id="2.1.1.63"/>
    </reaction>
</comment>
<dbReference type="Gene3D" id="1.10.10.10">
    <property type="entry name" value="Winged helix-like DNA-binding domain superfamily/Winged helix DNA-binding domain"/>
    <property type="match status" value="1"/>
</dbReference>
<dbReference type="GO" id="GO:0006281">
    <property type="term" value="P:DNA repair"/>
    <property type="evidence" value="ECO:0007669"/>
    <property type="project" value="UniProtKB-KW"/>
</dbReference>
<sequence length="175" mass="20063">MCWYLFYSPWGWAAVNCDKKTLSAMVLPTPSPFYTFSYINKFSKTEDIPRKFVFNHNIKIIKQIQSYFKGEVILNWDVNLNLDKLPVFTQKVLNCVCSIPYGETRTYSDIAHCIGLPNSYRAIGQALKRNPIPLIIPCHRVLSKNGIGGFSAPGGVQFKMQLLELERKGRSYLLF</sequence>
<dbReference type="NCBIfam" id="TIGR00589">
    <property type="entry name" value="ogt"/>
    <property type="match status" value="1"/>
</dbReference>
<dbReference type="CDD" id="cd06445">
    <property type="entry name" value="ATase"/>
    <property type="match status" value="1"/>
</dbReference>
<gene>
    <name evidence="10" type="ORF">SYNTR_1431</name>
</gene>
<evidence type="ECO:0000256" key="7">
    <source>
        <dbReference type="ARBA" id="ARBA00023204"/>
    </source>
</evidence>
<feature type="domain" description="Methylated-DNA-[protein]-cysteine S-methyltransferase DNA binding" evidence="9">
    <location>
        <begin position="88"/>
        <end position="167"/>
    </location>
</feature>
<dbReference type="EC" id="2.1.1.63" evidence="3"/>
<evidence type="ECO:0000259" key="9">
    <source>
        <dbReference type="Pfam" id="PF01035"/>
    </source>
</evidence>
<dbReference type="InterPro" id="IPR036217">
    <property type="entry name" value="MethylDNA_cys_MeTrfase_DNAb"/>
</dbReference>
<dbReference type="PANTHER" id="PTHR10815">
    <property type="entry name" value="METHYLATED-DNA--PROTEIN-CYSTEINE METHYLTRANSFERASE"/>
    <property type="match status" value="1"/>
</dbReference>
<dbReference type="GO" id="GO:0003908">
    <property type="term" value="F:methylated-DNA-[protein]-cysteine S-methyltransferase activity"/>
    <property type="evidence" value="ECO:0007669"/>
    <property type="project" value="UniProtKB-EC"/>
</dbReference>
<keyword evidence="6" id="KW-0227">DNA damage</keyword>
<dbReference type="KEGG" id="salq:SYNTR_1431"/>
<evidence type="ECO:0000256" key="5">
    <source>
        <dbReference type="ARBA" id="ARBA00022679"/>
    </source>
</evidence>
<keyword evidence="4 10" id="KW-0489">Methyltransferase</keyword>
<dbReference type="FunFam" id="1.10.10.10:FF:000214">
    <property type="entry name" value="Methylated-DNA--protein-cysteine methyltransferase"/>
    <property type="match status" value="1"/>
</dbReference>
<evidence type="ECO:0000256" key="2">
    <source>
        <dbReference type="ARBA" id="ARBA00008711"/>
    </source>
</evidence>
<accession>A0A6I6DK26</accession>
<evidence type="ECO:0000256" key="8">
    <source>
        <dbReference type="ARBA" id="ARBA00049348"/>
    </source>
</evidence>
<dbReference type="Pfam" id="PF01035">
    <property type="entry name" value="DNA_binding_1"/>
    <property type="match status" value="1"/>
</dbReference>
<evidence type="ECO:0000313" key="10">
    <source>
        <dbReference type="EMBL" id="QGU00025.1"/>
    </source>
</evidence>
<dbReference type="AlphaFoldDB" id="A0A6I6DK26"/>
<dbReference type="SUPFAM" id="SSF46767">
    <property type="entry name" value="Methylated DNA-protein cysteine methyltransferase, C-terminal domain"/>
    <property type="match status" value="1"/>
</dbReference>
<dbReference type="InterPro" id="IPR001497">
    <property type="entry name" value="MethylDNA_cys_MeTrfase_AS"/>
</dbReference>
<dbReference type="InterPro" id="IPR036388">
    <property type="entry name" value="WH-like_DNA-bd_sf"/>
</dbReference>
<name>A0A6I6DK26_9FIRM</name>
<comment type="similarity">
    <text evidence="2">Belongs to the MGMT family.</text>
</comment>
<dbReference type="GO" id="GO:0032259">
    <property type="term" value="P:methylation"/>
    <property type="evidence" value="ECO:0007669"/>
    <property type="project" value="UniProtKB-KW"/>
</dbReference>
<organism evidence="10 11">
    <name type="scientific">Candidatus Syntrophocurvum alkaliphilum</name>
    <dbReference type="NCBI Taxonomy" id="2293317"/>
    <lineage>
        <taxon>Bacteria</taxon>
        <taxon>Bacillati</taxon>
        <taxon>Bacillota</taxon>
        <taxon>Clostridia</taxon>
        <taxon>Eubacteriales</taxon>
        <taxon>Syntrophomonadaceae</taxon>
        <taxon>Candidatus Syntrophocurvum</taxon>
    </lineage>
</organism>
<evidence type="ECO:0000256" key="1">
    <source>
        <dbReference type="ARBA" id="ARBA00001286"/>
    </source>
</evidence>
<evidence type="ECO:0000256" key="6">
    <source>
        <dbReference type="ARBA" id="ARBA00022763"/>
    </source>
</evidence>
<evidence type="ECO:0000256" key="3">
    <source>
        <dbReference type="ARBA" id="ARBA00011918"/>
    </source>
</evidence>
<dbReference type="PANTHER" id="PTHR10815:SF5">
    <property type="entry name" value="METHYLATED-DNA--PROTEIN-CYSTEINE METHYLTRANSFERASE"/>
    <property type="match status" value="1"/>
</dbReference>
<dbReference type="RefSeq" id="WP_156203855.1">
    <property type="nucleotide sequence ID" value="NZ_CP046457.1"/>
</dbReference>
<keyword evidence="5 10" id="KW-0808">Transferase</keyword>
<protein>
    <recommendedName>
        <fullName evidence="3">methylated-DNA--[protein]-cysteine S-methyltransferase</fullName>
        <ecNumber evidence="3">2.1.1.63</ecNumber>
    </recommendedName>
</protein>
<evidence type="ECO:0000256" key="4">
    <source>
        <dbReference type="ARBA" id="ARBA00022603"/>
    </source>
</evidence>
<keyword evidence="7" id="KW-0234">DNA repair</keyword>
<evidence type="ECO:0000313" key="11">
    <source>
        <dbReference type="Proteomes" id="UP000426444"/>
    </source>
</evidence>
<dbReference type="EMBL" id="CP046457">
    <property type="protein sequence ID" value="QGU00025.1"/>
    <property type="molecule type" value="Genomic_DNA"/>
</dbReference>
<dbReference type="InterPro" id="IPR014048">
    <property type="entry name" value="MethylDNA_cys_MeTrfase_DNA-bd"/>
</dbReference>
<dbReference type="PROSITE" id="PS00374">
    <property type="entry name" value="MGMT"/>
    <property type="match status" value="1"/>
</dbReference>